<evidence type="ECO:0000313" key="2">
    <source>
        <dbReference type="Proteomes" id="UP000244248"/>
    </source>
</evidence>
<sequence length="143" mass="16204">MNIKIDRQKLEEAYNNTDYRVLLPRNALTLRIGEYDAAAESSLFKHCDIQESWAIITPCNPNSEKTDDDANLAALTRLRQELEVVGLRYFTAINQSPDGEWPEHGYLVADPEPAKAKALGRRYRQNAFVSGTKGEAPKLIWLL</sequence>
<dbReference type="Pfam" id="PF11697">
    <property type="entry name" value="DUF3293"/>
    <property type="match status" value="1"/>
</dbReference>
<dbReference type="InterPro" id="IPR021710">
    <property type="entry name" value="DUF3293"/>
</dbReference>
<name>A0A2T5MHU1_9GAMM</name>
<dbReference type="OrthoDB" id="1493624at2"/>
<evidence type="ECO:0008006" key="3">
    <source>
        <dbReference type="Google" id="ProtNLM"/>
    </source>
</evidence>
<accession>A0A2T5MHU1</accession>
<protein>
    <recommendedName>
        <fullName evidence="3">DUF3293 domain-containing protein</fullName>
    </recommendedName>
</protein>
<reference evidence="1 2" key="1">
    <citation type="submission" date="2018-04" db="EMBL/GenBank/DDBJ databases">
        <title>Novel species isolated from glacier.</title>
        <authorList>
            <person name="Liu Q."/>
            <person name="Xin Y.-H."/>
        </authorList>
    </citation>
    <scope>NUCLEOTIDE SEQUENCE [LARGE SCALE GENOMIC DNA]</scope>
    <source>
        <strain evidence="1 2">GT1R17</strain>
    </source>
</reference>
<dbReference type="Proteomes" id="UP000244248">
    <property type="component" value="Unassembled WGS sequence"/>
</dbReference>
<keyword evidence="2" id="KW-1185">Reference proteome</keyword>
<evidence type="ECO:0000313" key="1">
    <source>
        <dbReference type="EMBL" id="PTU32134.1"/>
    </source>
</evidence>
<dbReference type="RefSeq" id="WP_107939326.1">
    <property type="nucleotide sequence ID" value="NZ_QANS01000002.1"/>
</dbReference>
<gene>
    <name evidence="1" type="ORF">CJD38_05555</name>
</gene>
<organism evidence="1 2">
    <name type="scientific">Stenotrophobium rhamnosiphilum</name>
    <dbReference type="NCBI Taxonomy" id="2029166"/>
    <lineage>
        <taxon>Bacteria</taxon>
        <taxon>Pseudomonadati</taxon>
        <taxon>Pseudomonadota</taxon>
        <taxon>Gammaproteobacteria</taxon>
        <taxon>Nevskiales</taxon>
        <taxon>Nevskiaceae</taxon>
        <taxon>Stenotrophobium</taxon>
    </lineage>
</organism>
<dbReference type="AlphaFoldDB" id="A0A2T5MHU1"/>
<proteinExistence type="predicted"/>
<dbReference type="EMBL" id="QANS01000002">
    <property type="protein sequence ID" value="PTU32134.1"/>
    <property type="molecule type" value="Genomic_DNA"/>
</dbReference>
<comment type="caution">
    <text evidence="1">The sequence shown here is derived from an EMBL/GenBank/DDBJ whole genome shotgun (WGS) entry which is preliminary data.</text>
</comment>